<accession>A0A9D1LNM5</accession>
<name>A0A9D1LNM5_9FIRM</name>
<sequence length="346" mass="37421">MENELKTTNKAVDFLRQHAVLLLAILIGALAYICFAGTAFSYELEDETEVVLGYVGLINELPAAYGAYVYIMLILPGLAVVLFALSLLHRYFGLAGMACMFASGLMNVFLAEFASYGLGYGLGFEIYSQLFTSFTLISASCSLLCVASSERLSVRDISEMGMLIGVAFVLNLIKLFSIGPDGGSVNLQMVPLFVLALRRGPIKGFIACGIVYGLLTCLTDGYGFASYPFDYLIGFGSTAVIGFFRPLIFVDESGAFAKFDKSGKLILAEVFILLSGIAATLLRMAGSTISSMVLYEYTFVAALAYNATYIPLSGLFGVIALMALYVPLTKIEKRYPVDAIRKISQE</sequence>
<feature type="transmembrane region" description="Helical" evidence="1">
    <location>
        <begin position="262"/>
        <end position="282"/>
    </location>
</feature>
<evidence type="ECO:0000313" key="3">
    <source>
        <dbReference type="Proteomes" id="UP000824070"/>
    </source>
</evidence>
<gene>
    <name evidence="2" type="ORF">IAC52_02875</name>
</gene>
<keyword evidence="1" id="KW-0812">Transmembrane</keyword>
<dbReference type="Pfam" id="PF09515">
    <property type="entry name" value="Thia_YuaJ"/>
    <property type="match status" value="1"/>
</dbReference>
<keyword evidence="1" id="KW-1133">Transmembrane helix</keyword>
<feature type="transmembrane region" description="Helical" evidence="1">
    <location>
        <begin position="302"/>
        <end position="326"/>
    </location>
</feature>
<reference evidence="2" key="2">
    <citation type="journal article" date="2021" name="PeerJ">
        <title>Extensive microbial diversity within the chicken gut microbiome revealed by metagenomics and culture.</title>
        <authorList>
            <person name="Gilroy R."/>
            <person name="Ravi A."/>
            <person name="Getino M."/>
            <person name="Pursley I."/>
            <person name="Horton D.L."/>
            <person name="Alikhan N.F."/>
            <person name="Baker D."/>
            <person name="Gharbi K."/>
            <person name="Hall N."/>
            <person name="Watson M."/>
            <person name="Adriaenssens E.M."/>
            <person name="Foster-Nyarko E."/>
            <person name="Jarju S."/>
            <person name="Secka A."/>
            <person name="Antonio M."/>
            <person name="Oren A."/>
            <person name="Chaudhuri R.R."/>
            <person name="La Ragione R."/>
            <person name="Hildebrand F."/>
            <person name="Pallen M.J."/>
        </authorList>
    </citation>
    <scope>NUCLEOTIDE SEQUENCE</scope>
    <source>
        <strain evidence="2">ChiGjej1B1-22543</strain>
    </source>
</reference>
<dbReference type="GO" id="GO:0015234">
    <property type="term" value="F:thiamine transmembrane transporter activity"/>
    <property type="evidence" value="ECO:0007669"/>
    <property type="project" value="InterPro"/>
</dbReference>
<dbReference type="Proteomes" id="UP000824070">
    <property type="component" value="Unassembled WGS sequence"/>
</dbReference>
<protein>
    <submittedName>
        <fullName evidence="2">Energy-coupled thiamine transporter ThiT</fullName>
    </submittedName>
</protein>
<organism evidence="2 3">
    <name type="scientific">Candidatus Alloenteromonas pullicola</name>
    <dbReference type="NCBI Taxonomy" id="2840784"/>
    <lineage>
        <taxon>Bacteria</taxon>
        <taxon>Bacillati</taxon>
        <taxon>Bacillota</taxon>
        <taxon>Bacillota incertae sedis</taxon>
        <taxon>Candidatus Alloenteromonas</taxon>
    </lineage>
</organism>
<evidence type="ECO:0000313" key="2">
    <source>
        <dbReference type="EMBL" id="HIU45224.1"/>
    </source>
</evidence>
<dbReference type="GO" id="GO:0005886">
    <property type="term" value="C:plasma membrane"/>
    <property type="evidence" value="ECO:0007669"/>
    <property type="project" value="InterPro"/>
</dbReference>
<proteinExistence type="predicted"/>
<dbReference type="Gene3D" id="1.10.1760.20">
    <property type="match status" value="1"/>
</dbReference>
<dbReference type="InterPro" id="IPR012651">
    <property type="entry name" value="Thia_Transptr_ThiT"/>
</dbReference>
<feature type="transmembrane region" description="Helical" evidence="1">
    <location>
        <begin position="231"/>
        <end position="250"/>
    </location>
</feature>
<feature type="transmembrane region" description="Helical" evidence="1">
    <location>
        <begin position="20"/>
        <end position="42"/>
    </location>
</feature>
<keyword evidence="1" id="KW-0472">Membrane</keyword>
<feature type="transmembrane region" description="Helical" evidence="1">
    <location>
        <begin position="62"/>
        <end position="85"/>
    </location>
</feature>
<feature type="transmembrane region" description="Helical" evidence="1">
    <location>
        <begin position="160"/>
        <end position="176"/>
    </location>
</feature>
<reference evidence="2" key="1">
    <citation type="submission" date="2020-10" db="EMBL/GenBank/DDBJ databases">
        <authorList>
            <person name="Gilroy R."/>
        </authorList>
    </citation>
    <scope>NUCLEOTIDE SEQUENCE</scope>
    <source>
        <strain evidence="2">ChiGjej1B1-22543</strain>
    </source>
</reference>
<dbReference type="AlphaFoldDB" id="A0A9D1LNM5"/>
<feature type="transmembrane region" description="Helical" evidence="1">
    <location>
        <begin position="126"/>
        <end position="148"/>
    </location>
</feature>
<evidence type="ECO:0000256" key="1">
    <source>
        <dbReference type="SAM" id="Phobius"/>
    </source>
</evidence>
<dbReference type="EMBL" id="DVMV01000018">
    <property type="protein sequence ID" value="HIU45224.1"/>
    <property type="molecule type" value="Genomic_DNA"/>
</dbReference>
<comment type="caution">
    <text evidence="2">The sequence shown here is derived from an EMBL/GenBank/DDBJ whole genome shotgun (WGS) entry which is preliminary data.</text>
</comment>
<feature type="transmembrane region" description="Helical" evidence="1">
    <location>
        <begin position="92"/>
        <end position="114"/>
    </location>
</feature>